<evidence type="ECO:0000313" key="1">
    <source>
        <dbReference type="EMBL" id="KAI3429748.1"/>
    </source>
</evidence>
<evidence type="ECO:0000313" key="2">
    <source>
        <dbReference type="Proteomes" id="UP001055712"/>
    </source>
</evidence>
<dbReference type="EMBL" id="SIDB01000008">
    <property type="protein sequence ID" value="KAI3429748.1"/>
    <property type="molecule type" value="Genomic_DNA"/>
</dbReference>
<comment type="caution">
    <text evidence="1">The sequence shown here is derived from an EMBL/GenBank/DDBJ whole genome shotgun (WGS) entry which is preliminary data.</text>
</comment>
<name>A0A9D4TMU1_CHLVU</name>
<reference evidence="1" key="2">
    <citation type="submission" date="2020-11" db="EMBL/GenBank/DDBJ databases">
        <authorList>
            <person name="Cecchin M."/>
            <person name="Marcolungo L."/>
            <person name="Rossato M."/>
            <person name="Girolomoni L."/>
            <person name="Cosentino E."/>
            <person name="Cuine S."/>
            <person name="Li-Beisson Y."/>
            <person name="Delledonne M."/>
            <person name="Ballottari M."/>
        </authorList>
    </citation>
    <scope>NUCLEOTIDE SEQUENCE</scope>
    <source>
        <strain evidence="1">211/11P</strain>
        <tissue evidence="1">Whole cell</tissue>
    </source>
</reference>
<organism evidence="1 2">
    <name type="scientific">Chlorella vulgaris</name>
    <name type="common">Green alga</name>
    <dbReference type="NCBI Taxonomy" id="3077"/>
    <lineage>
        <taxon>Eukaryota</taxon>
        <taxon>Viridiplantae</taxon>
        <taxon>Chlorophyta</taxon>
        <taxon>core chlorophytes</taxon>
        <taxon>Trebouxiophyceae</taxon>
        <taxon>Chlorellales</taxon>
        <taxon>Chlorellaceae</taxon>
        <taxon>Chlorella clade</taxon>
        <taxon>Chlorella</taxon>
    </lineage>
</organism>
<proteinExistence type="predicted"/>
<dbReference type="AlphaFoldDB" id="A0A9D4TMU1"/>
<reference evidence="1" key="1">
    <citation type="journal article" date="2019" name="Plant J.">
        <title>Chlorella vulgaris genome assembly and annotation reveals the molecular basis for metabolic acclimation to high light conditions.</title>
        <authorList>
            <person name="Cecchin M."/>
            <person name="Marcolungo L."/>
            <person name="Rossato M."/>
            <person name="Girolomoni L."/>
            <person name="Cosentino E."/>
            <person name="Cuine S."/>
            <person name="Li-Beisson Y."/>
            <person name="Delledonne M."/>
            <person name="Ballottari M."/>
        </authorList>
    </citation>
    <scope>NUCLEOTIDE SEQUENCE</scope>
    <source>
        <strain evidence="1">211/11P</strain>
    </source>
</reference>
<protein>
    <submittedName>
        <fullName evidence="1">Uncharacterized protein</fullName>
    </submittedName>
</protein>
<dbReference type="Proteomes" id="UP001055712">
    <property type="component" value="Unassembled WGS sequence"/>
</dbReference>
<accession>A0A9D4TMU1</accession>
<keyword evidence="2" id="KW-1185">Reference proteome</keyword>
<gene>
    <name evidence="1" type="ORF">D9Q98_010063</name>
</gene>
<sequence length="79" mass="8470">MPAHTAIAAAGAARLMEEARRQDLREFIDWRRAALQAHPRGSRQPERAHIYGGVAWVAGAMSADEAAGGWTSALCLGVE</sequence>